<name>A0A5J6N5T6_9PROT</name>
<dbReference type="Proteomes" id="UP000325797">
    <property type="component" value="Chromosome"/>
</dbReference>
<keyword evidence="4" id="KW-1185">Reference proteome</keyword>
<sequence length="62" mass="6055">MSRWTMTLLVGLFALGLAGGAANADCGASHTTSASSQAPVPSTVADTTTKTDTTKPESGVGG</sequence>
<feature type="signal peptide" evidence="2">
    <location>
        <begin position="1"/>
        <end position="24"/>
    </location>
</feature>
<evidence type="ECO:0000256" key="1">
    <source>
        <dbReference type="SAM" id="MobiDB-lite"/>
    </source>
</evidence>
<dbReference type="KEGG" id="hadh:FRZ61_47290"/>
<gene>
    <name evidence="3" type="ORF">FRZ61_47290</name>
</gene>
<dbReference type="AlphaFoldDB" id="A0A5J6N5T6"/>
<accession>A0A5J6N5T6</accession>
<evidence type="ECO:0000256" key="2">
    <source>
        <dbReference type="SAM" id="SignalP"/>
    </source>
</evidence>
<evidence type="ECO:0000313" key="4">
    <source>
        <dbReference type="Proteomes" id="UP000325797"/>
    </source>
</evidence>
<keyword evidence="2" id="KW-0732">Signal</keyword>
<dbReference type="EMBL" id="CP042582">
    <property type="protein sequence ID" value="QEX24787.1"/>
    <property type="molecule type" value="Genomic_DNA"/>
</dbReference>
<protein>
    <submittedName>
        <fullName evidence="3">Uncharacterized protein</fullName>
    </submittedName>
</protein>
<evidence type="ECO:0000313" key="3">
    <source>
        <dbReference type="EMBL" id="QEX24787.1"/>
    </source>
</evidence>
<proteinExistence type="predicted"/>
<organism evidence="3 4">
    <name type="scientific">Hypericibacter adhaerens</name>
    <dbReference type="NCBI Taxonomy" id="2602016"/>
    <lineage>
        <taxon>Bacteria</taxon>
        <taxon>Pseudomonadati</taxon>
        <taxon>Pseudomonadota</taxon>
        <taxon>Alphaproteobacteria</taxon>
        <taxon>Rhodospirillales</taxon>
        <taxon>Dongiaceae</taxon>
        <taxon>Hypericibacter</taxon>
    </lineage>
</organism>
<feature type="chain" id="PRO_5023890407" evidence="2">
    <location>
        <begin position="25"/>
        <end position="62"/>
    </location>
</feature>
<feature type="compositionally biased region" description="Polar residues" evidence="1">
    <location>
        <begin position="29"/>
        <end position="40"/>
    </location>
</feature>
<reference evidence="3 4" key="1">
    <citation type="submission" date="2019-08" db="EMBL/GenBank/DDBJ databases">
        <title>Hyperibacter terrae gen. nov., sp. nov. and Hyperibacter viscosus sp. nov., two new members in the family Rhodospirillaceae isolated from the rhizosphere of Hypericum perforatum.</title>
        <authorList>
            <person name="Noviana Z."/>
        </authorList>
    </citation>
    <scope>NUCLEOTIDE SEQUENCE [LARGE SCALE GENOMIC DNA]</scope>
    <source>
        <strain evidence="3 4">R5959</strain>
    </source>
</reference>
<dbReference type="RefSeq" id="WP_151120048.1">
    <property type="nucleotide sequence ID" value="NZ_CP042582.1"/>
</dbReference>
<feature type="region of interest" description="Disordered" evidence="1">
    <location>
        <begin position="23"/>
        <end position="62"/>
    </location>
</feature>